<sequence length="391" mass="41639">MGRKKRHKLVSALVLGLLAISLAIYEFRGELMIPSVTPSITRRELLTRHMMVPPNDISLAINHLQMLSPSISPLPGEAPHEPPGTMGLAPTVQSAAPPIQPVSPAVQSPAPSITIAPPPLVVPSPNVPTVAVPSSPPNTPIPTSSPVSSPPLVNPPPLVAPSPMILQHVLPPGQNSQPIGHAVSPTGTSTPNTPVAPSPLETPTRLSHSNSSWVRVAAPPISNGVTNHALPPNDSHDNRNATSPVSISPIHHRERAQGPVLAPPKIVSRHFSHRNNSHEANGPLISPATHIGKNATHTLHKPQTSHAVSPTRSALPLLLLHRYHLRIGSTSTMLYIHLHLCLRFHLLQLVQQMEKRKPPPPPPPPLPSHHGVSHTCIIGIVEPLMLPLLPP</sequence>
<evidence type="ECO:0000313" key="3">
    <source>
        <dbReference type="Proteomes" id="UP000623129"/>
    </source>
</evidence>
<feature type="region of interest" description="Disordered" evidence="1">
    <location>
        <begin position="171"/>
        <end position="210"/>
    </location>
</feature>
<feature type="region of interest" description="Disordered" evidence="1">
    <location>
        <begin position="129"/>
        <end position="151"/>
    </location>
</feature>
<comment type="caution">
    <text evidence="2">The sequence shown here is derived from an EMBL/GenBank/DDBJ whole genome shotgun (WGS) entry which is preliminary data.</text>
</comment>
<dbReference type="Proteomes" id="UP000623129">
    <property type="component" value="Unassembled WGS sequence"/>
</dbReference>
<accession>A0A833QKU8</accession>
<organism evidence="2 3">
    <name type="scientific">Carex littledalei</name>
    <dbReference type="NCBI Taxonomy" id="544730"/>
    <lineage>
        <taxon>Eukaryota</taxon>
        <taxon>Viridiplantae</taxon>
        <taxon>Streptophyta</taxon>
        <taxon>Embryophyta</taxon>
        <taxon>Tracheophyta</taxon>
        <taxon>Spermatophyta</taxon>
        <taxon>Magnoliopsida</taxon>
        <taxon>Liliopsida</taxon>
        <taxon>Poales</taxon>
        <taxon>Cyperaceae</taxon>
        <taxon>Cyperoideae</taxon>
        <taxon>Cariceae</taxon>
        <taxon>Carex</taxon>
        <taxon>Carex subgen. Euthyceras</taxon>
    </lineage>
</organism>
<feature type="compositionally biased region" description="Polar residues" evidence="1">
    <location>
        <begin position="185"/>
        <end position="195"/>
    </location>
</feature>
<keyword evidence="3" id="KW-1185">Reference proteome</keyword>
<proteinExistence type="predicted"/>
<evidence type="ECO:0000313" key="2">
    <source>
        <dbReference type="EMBL" id="KAF3328340.1"/>
    </source>
</evidence>
<feature type="region of interest" description="Disordered" evidence="1">
    <location>
        <begin position="224"/>
        <end position="245"/>
    </location>
</feature>
<protein>
    <submittedName>
        <fullName evidence="2">Titin-like protein</fullName>
    </submittedName>
</protein>
<evidence type="ECO:0000256" key="1">
    <source>
        <dbReference type="SAM" id="MobiDB-lite"/>
    </source>
</evidence>
<gene>
    <name evidence="2" type="ORF">FCM35_KLT06946</name>
</gene>
<dbReference type="EMBL" id="SWLB01000016">
    <property type="protein sequence ID" value="KAF3328340.1"/>
    <property type="molecule type" value="Genomic_DNA"/>
</dbReference>
<name>A0A833QKU8_9POAL</name>
<dbReference type="AlphaFoldDB" id="A0A833QKU8"/>
<reference evidence="2" key="1">
    <citation type="submission" date="2020-01" db="EMBL/GenBank/DDBJ databases">
        <title>Genome sequence of Kobresia littledalei, the first chromosome-level genome in the family Cyperaceae.</title>
        <authorList>
            <person name="Qu G."/>
        </authorList>
    </citation>
    <scope>NUCLEOTIDE SEQUENCE</scope>
    <source>
        <strain evidence="2">C.B.Clarke</strain>
        <tissue evidence="2">Leaf</tissue>
    </source>
</reference>
<feature type="region of interest" description="Disordered" evidence="1">
    <location>
        <begin position="70"/>
        <end position="110"/>
    </location>
</feature>